<evidence type="ECO:0000256" key="1">
    <source>
        <dbReference type="ARBA" id="ARBA00008593"/>
    </source>
</evidence>
<feature type="compositionally biased region" description="Basic residues" evidence="5">
    <location>
        <begin position="106"/>
        <end position="119"/>
    </location>
</feature>
<dbReference type="GeneID" id="28845179"/>
<dbReference type="Gene3D" id="1.10.1410.10">
    <property type="match status" value="1"/>
</dbReference>
<keyword evidence="9" id="KW-1185">Reference proteome</keyword>
<dbReference type="Gene3D" id="3.30.460.10">
    <property type="entry name" value="Beta Polymerase, domain 2"/>
    <property type="match status" value="1"/>
</dbReference>
<evidence type="ECO:0000259" key="7">
    <source>
        <dbReference type="Pfam" id="PF22600"/>
    </source>
</evidence>
<dbReference type="GO" id="GO:0003729">
    <property type="term" value="F:mRNA binding"/>
    <property type="evidence" value="ECO:0007669"/>
    <property type="project" value="TreeGrafter"/>
</dbReference>
<protein>
    <recommendedName>
        <fullName evidence="2">polynucleotide adenylyltransferase</fullName>
        <ecNumber evidence="2">2.7.7.19</ecNumber>
    </recommendedName>
</protein>
<dbReference type="InterPro" id="IPR054708">
    <property type="entry name" value="MTPAP-like_central"/>
</dbReference>
<name>A0A179G7A3_METCM</name>
<keyword evidence="3" id="KW-0479">Metal-binding</keyword>
<dbReference type="GO" id="GO:0005730">
    <property type="term" value="C:nucleolus"/>
    <property type="evidence" value="ECO:0007669"/>
    <property type="project" value="TreeGrafter"/>
</dbReference>
<feature type="domain" description="Poly(A) RNA polymerase mitochondrial-like central palm" evidence="7">
    <location>
        <begin position="365"/>
        <end position="501"/>
    </location>
</feature>
<comment type="similarity">
    <text evidence="1">Belongs to the DNA polymerase type-B-like family.</text>
</comment>
<feature type="domain" description="PAP-associated" evidence="6">
    <location>
        <begin position="569"/>
        <end position="627"/>
    </location>
</feature>
<feature type="region of interest" description="Disordered" evidence="5">
    <location>
        <begin position="1"/>
        <end position="324"/>
    </location>
</feature>
<dbReference type="STRING" id="1380566.A0A179G7A3"/>
<dbReference type="OrthoDB" id="273917at2759"/>
<sequence>MRNKRARRNDEVNRPHDRPRRPSPRRRPPPPNPYDRPPPRSDTWRPGSGARDDRNGQYNPRNDDFRHSDSYRPSVPQGDFTFRFDKPAGMPDLPPSAHPFDNRGPRRDRRGGPNRKPGRRWQPPPHPSERALISGATLNLPEERVDNGEGGAKFRDLDELSDDDELEMDISSASDSEEPSRKRVRTDGAAEEENAAPKWSNPDPYTALPCPDETTRKKRDVVKLIRKARVEAAAKADAPAEAEDFLSFDLTEDEEEEDEEEIPPPPSEAPPPLPPSGPAAFIHKHPDATNKTNGLPLPDHSGPLGSRKRTADDEIKPPDYGQLKKVTMKPSKGSVTTIWLPKKNEEPCPWQTNDHSSTQNMAFRLHKEVLDFYAYVRPRDFEQRIRDNLVENLRKAMRRDGRNFASAEVHPFGSFMSGLYLPTADMDLVVCSASYMRGGPPTYLSAKSWLYKFQKFLTMQKVADSDSIEVIAHARIPLVKFVDKLTGLKVDVSFENLGGVTAVDTFLSWKAQYPAMPILVTVIKHFLLMRGLNEPVNGGIGGFSVICLVVSMLQLMPHVQSRSLLPEHHLGEMLLEFFELYGRQFQYETNAISLTRPIGYIRKSEVATFTYKNRNRLSIVDPNNPSNDISGGSSNTNSIMARFADAYIALRDRMKDVALNPQKGGILDTILKGDYSSFRLQREYLRHVHEQSIGPCSD</sequence>
<reference evidence="8 9" key="1">
    <citation type="journal article" date="2016" name="PLoS Pathog.">
        <title>Biosynthesis of antibiotic leucinostatins in bio-control fungus Purpureocillium lilacinum and their inhibition on phytophthora revealed by genome mining.</title>
        <authorList>
            <person name="Wang G."/>
            <person name="Liu Z."/>
            <person name="Lin R."/>
            <person name="Li E."/>
            <person name="Mao Z."/>
            <person name="Ling J."/>
            <person name="Yang Y."/>
            <person name="Yin W.B."/>
            <person name="Xie B."/>
        </authorList>
    </citation>
    <scope>NUCLEOTIDE SEQUENCE [LARGE SCALE GENOMIC DNA]</scope>
    <source>
        <strain evidence="8">170</strain>
    </source>
</reference>
<dbReference type="Proteomes" id="UP000078397">
    <property type="component" value="Unassembled WGS sequence"/>
</dbReference>
<feature type="compositionally biased region" description="Basic residues" evidence="5">
    <location>
        <begin position="17"/>
        <end position="28"/>
    </location>
</feature>
<accession>A0A179G7A3</accession>
<evidence type="ECO:0000259" key="6">
    <source>
        <dbReference type="Pfam" id="PF03828"/>
    </source>
</evidence>
<evidence type="ECO:0000313" key="9">
    <source>
        <dbReference type="Proteomes" id="UP000078397"/>
    </source>
</evidence>
<evidence type="ECO:0000256" key="2">
    <source>
        <dbReference type="ARBA" id="ARBA00012388"/>
    </source>
</evidence>
<dbReference type="GO" id="GO:0031123">
    <property type="term" value="P:RNA 3'-end processing"/>
    <property type="evidence" value="ECO:0007669"/>
    <property type="project" value="TreeGrafter"/>
</dbReference>
<comment type="caution">
    <text evidence="8">The sequence shown here is derived from an EMBL/GenBank/DDBJ whole genome shotgun (WGS) entry which is preliminary data.</text>
</comment>
<dbReference type="GO" id="GO:0031499">
    <property type="term" value="C:TRAMP complex"/>
    <property type="evidence" value="ECO:0007669"/>
    <property type="project" value="TreeGrafter"/>
</dbReference>
<proteinExistence type="inferred from homology"/>
<dbReference type="SUPFAM" id="SSF81301">
    <property type="entry name" value="Nucleotidyltransferase"/>
    <property type="match status" value="1"/>
</dbReference>
<dbReference type="PANTHER" id="PTHR23092:SF15">
    <property type="entry name" value="INACTIVE NON-CANONICAL POLY(A) RNA POLYMERASE PROTEIN TRF4-2-RELATED"/>
    <property type="match status" value="1"/>
</dbReference>
<feature type="compositionally biased region" description="Acidic residues" evidence="5">
    <location>
        <begin position="240"/>
        <end position="262"/>
    </location>
</feature>
<dbReference type="EMBL" id="LSBJ02000001">
    <property type="protein sequence ID" value="OAQ73677.1"/>
    <property type="molecule type" value="Genomic_DNA"/>
</dbReference>
<dbReference type="KEGG" id="pchm:VFPPC_01341"/>
<feature type="compositionally biased region" description="Basic and acidic residues" evidence="5">
    <location>
        <begin position="141"/>
        <end position="158"/>
    </location>
</feature>
<dbReference type="InterPro" id="IPR043519">
    <property type="entry name" value="NT_sf"/>
</dbReference>
<gene>
    <name evidence="8" type="ORF">VFPPC_01341</name>
</gene>
<dbReference type="InterPro" id="IPR002058">
    <property type="entry name" value="PAP_assoc"/>
</dbReference>
<evidence type="ECO:0000313" key="8">
    <source>
        <dbReference type="EMBL" id="OAQ73677.1"/>
    </source>
</evidence>
<evidence type="ECO:0000256" key="5">
    <source>
        <dbReference type="SAM" id="MobiDB-lite"/>
    </source>
</evidence>
<dbReference type="Pfam" id="PF22600">
    <property type="entry name" value="MTPAP-like_central"/>
    <property type="match status" value="1"/>
</dbReference>
<dbReference type="EC" id="2.7.7.19" evidence="2"/>
<feature type="compositionally biased region" description="Basic and acidic residues" evidence="5">
    <location>
        <begin position="50"/>
        <end position="70"/>
    </location>
</feature>
<dbReference type="Pfam" id="PF03828">
    <property type="entry name" value="PAP_assoc"/>
    <property type="match status" value="1"/>
</dbReference>
<feature type="compositionally biased region" description="Basic and acidic residues" evidence="5">
    <location>
        <begin position="178"/>
        <end position="188"/>
    </location>
</feature>
<dbReference type="SUPFAM" id="SSF81631">
    <property type="entry name" value="PAP/OAS1 substrate-binding domain"/>
    <property type="match status" value="1"/>
</dbReference>
<dbReference type="GO" id="GO:1990817">
    <property type="term" value="F:poly(A) RNA polymerase activity"/>
    <property type="evidence" value="ECO:0007669"/>
    <property type="project" value="UniProtKB-EC"/>
</dbReference>
<feature type="compositionally biased region" description="Acidic residues" evidence="5">
    <location>
        <begin position="159"/>
        <end position="168"/>
    </location>
</feature>
<dbReference type="AlphaFoldDB" id="A0A179G7A3"/>
<organism evidence="8 9">
    <name type="scientific">Pochonia chlamydosporia 170</name>
    <dbReference type="NCBI Taxonomy" id="1380566"/>
    <lineage>
        <taxon>Eukaryota</taxon>
        <taxon>Fungi</taxon>
        <taxon>Dikarya</taxon>
        <taxon>Ascomycota</taxon>
        <taxon>Pezizomycotina</taxon>
        <taxon>Sordariomycetes</taxon>
        <taxon>Hypocreomycetidae</taxon>
        <taxon>Hypocreales</taxon>
        <taxon>Clavicipitaceae</taxon>
        <taxon>Pochonia</taxon>
    </lineage>
</organism>
<dbReference type="PANTHER" id="PTHR23092">
    <property type="entry name" value="POLY(A) RNA POLYMERASE"/>
    <property type="match status" value="1"/>
</dbReference>
<dbReference type="GO" id="GO:0043634">
    <property type="term" value="P:polyadenylation-dependent ncRNA catabolic process"/>
    <property type="evidence" value="ECO:0007669"/>
    <property type="project" value="TreeGrafter"/>
</dbReference>
<dbReference type="RefSeq" id="XP_018149760.1">
    <property type="nucleotide sequence ID" value="XM_018281185.1"/>
</dbReference>
<dbReference type="CDD" id="cd05402">
    <property type="entry name" value="NT_PAP_TUTase"/>
    <property type="match status" value="1"/>
</dbReference>
<keyword evidence="4" id="KW-0460">Magnesium</keyword>
<evidence type="ECO:0000256" key="4">
    <source>
        <dbReference type="ARBA" id="ARBA00022842"/>
    </source>
</evidence>
<dbReference type="GO" id="GO:0046872">
    <property type="term" value="F:metal ion binding"/>
    <property type="evidence" value="ECO:0007669"/>
    <property type="project" value="UniProtKB-KW"/>
</dbReference>
<feature type="compositionally biased region" description="Basic residues" evidence="5">
    <location>
        <begin position="216"/>
        <end position="227"/>
    </location>
</feature>
<dbReference type="GO" id="GO:0010605">
    <property type="term" value="P:negative regulation of macromolecule metabolic process"/>
    <property type="evidence" value="ECO:0007669"/>
    <property type="project" value="UniProtKB-ARBA"/>
</dbReference>
<feature type="compositionally biased region" description="Pro residues" evidence="5">
    <location>
        <begin position="263"/>
        <end position="277"/>
    </location>
</feature>
<dbReference type="InterPro" id="IPR045862">
    <property type="entry name" value="Trf4-like"/>
</dbReference>
<evidence type="ECO:0000256" key="3">
    <source>
        <dbReference type="ARBA" id="ARBA00022723"/>
    </source>
</evidence>